<dbReference type="Proteomes" id="UP001178508">
    <property type="component" value="Unassembled WGS sequence"/>
</dbReference>
<dbReference type="SUPFAM" id="SSF57610">
    <property type="entry name" value="Thyroglobulin type-1 domain"/>
    <property type="match status" value="1"/>
</dbReference>
<evidence type="ECO:0000259" key="5">
    <source>
        <dbReference type="PROSITE" id="PS51162"/>
    </source>
</evidence>
<dbReference type="AlphaFoldDB" id="A0AAV1EHU4"/>
<keyword evidence="1 2" id="KW-1015">Disulfide bond</keyword>
<feature type="signal peptide" evidence="3">
    <location>
        <begin position="1"/>
        <end position="19"/>
    </location>
</feature>
<dbReference type="PROSITE" id="PS50041">
    <property type="entry name" value="C_TYPE_LECTIN_2"/>
    <property type="match status" value="1"/>
</dbReference>
<dbReference type="InterPro" id="IPR001304">
    <property type="entry name" value="C-type_lectin-like"/>
</dbReference>
<dbReference type="CDD" id="cd00191">
    <property type="entry name" value="TY"/>
    <property type="match status" value="1"/>
</dbReference>
<dbReference type="Gene3D" id="3.10.100.10">
    <property type="entry name" value="Mannose-Binding Protein A, subunit A"/>
    <property type="match status" value="1"/>
</dbReference>
<sequence length="229" mass="26512">MMFLRVSLTLGCLLALSRAIPLNSTRGRCQYMKEKDYYGKGGFVPECDSDGNYVAQQCCTLTGYCWCVDILSGKEIPNTKAVPGDFQVDCGKEHYCPYDWSQYGSRCFIFIDTPKSWIEAESYCLFEGGNLASIHSDDENHFIQGLTRGYTHEFPEAWIGGQDAIQSCFWMWNDGTRFDYGMWYSDYDVERTEHCLEINHGYMLKWNYAACNETRPFVCVKSHWRTILF</sequence>
<organism evidence="6 7">
    <name type="scientific">Xyrichtys novacula</name>
    <name type="common">Pearly razorfish</name>
    <name type="synonym">Hemipteronotus novacula</name>
    <dbReference type="NCBI Taxonomy" id="13765"/>
    <lineage>
        <taxon>Eukaryota</taxon>
        <taxon>Metazoa</taxon>
        <taxon>Chordata</taxon>
        <taxon>Craniata</taxon>
        <taxon>Vertebrata</taxon>
        <taxon>Euteleostomi</taxon>
        <taxon>Actinopterygii</taxon>
        <taxon>Neopterygii</taxon>
        <taxon>Teleostei</taxon>
        <taxon>Neoteleostei</taxon>
        <taxon>Acanthomorphata</taxon>
        <taxon>Eupercaria</taxon>
        <taxon>Labriformes</taxon>
        <taxon>Labridae</taxon>
        <taxon>Xyrichtys</taxon>
    </lineage>
</organism>
<evidence type="ECO:0000256" key="3">
    <source>
        <dbReference type="SAM" id="SignalP"/>
    </source>
</evidence>
<dbReference type="Pfam" id="PF00059">
    <property type="entry name" value="Lectin_C"/>
    <property type="match status" value="1"/>
</dbReference>
<dbReference type="SUPFAM" id="SSF56436">
    <property type="entry name" value="C-type lectin-like"/>
    <property type="match status" value="1"/>
</dbReference>
<dbReference type="InterPro" id="IPR016186">
    <property type="entry name" value="C-type_lectin-like/link_sf"/>
</dbReference>
<dbReference type="InterPro" id="IPR036857">
    <property type="entry name" value="Thyroglobulin_1_sf"/>
</dbReference>
<feature type="chain" id="PRO_5043729361" evidence="3">
    <location>
        <begin position="20"/>
        <end position="229"/>
    </location>
</feature>
<dbReference type="SMART" id="SM00211">
    <property type="entry name" value="TY"/>
    <property type="match status" value="1"/>
</dbReference>
<keyword evidence="7" id="KW-1185">Reference proteome</keyword>
<evidence type="ECO:0000256" key="1">
    <source>
        <dbReference type="ARBA" id="ARBA00023157"/>
    </source>
</evidence>
<feature type="disulfide bond" evidence="2">
    <location>
        <begin position="58"/>
        <end position="65"/>
    </location>
</feature>
<dbReference type="SMART" id="SM00034">
    <property type="entry name" value="CLECT"/>
    <property type="match status" value="1"/>
</dbReference>
<evidence type="ECO:0000313" key="6">
    <source>
        <dbReference type="EMBL" id="CAJ1048268.1"/>
    </source>
</evidence>
<comment type="caution">
    <text evidence="6">The sequence shown here is derived from an EMBL/GenBank/DDBJ whole genome shotgun (WGS) entry which is preliminary data.</text>
</comment>
<feature type="domain" description="C-type lectin" evidence="4">
    <location>
        <begin position="103"/>
        <end position="220"/>
    </location>
</feature>
<dbReference type="InterPro" id="IPR050111">
    <property type="entry name" value="C-type_lectin/snaclec_domain"/>
</dbReference>
<dbReference type="PROSITE" id="PS51162">
    <property type="entry name" value="THYROGLOBULIN_1_2"/>
    <property type="match status" value="1"/>
</dbReference>
<dbReference type="InterPro" id="IPR016187">
    <property type="entry name" value="CTDL_fold"/>
</dbReference>
<dbReference type="Pfam" id="PF00086">
    <property type="entry name" value="Thyroglobulin_1"/>
    <property type="match status" value="1"/>
</dbReference>
<evidence type="ECO:0000313" key="7">
    <source>
        <dbReference type="Proteomes" id="UP001178508"/>
    </source>
</evidence>
<keyword evidence="3" id="KW-0732">Signal</keyword>
<evidence type="ECO:0000259" key="4">
    <source>
        <dbReference type="PROSITE" id="PS50041"/>
    </source>
</evidence>
<comment type="caution">
    <text evidence="2">Lacks conserved residue(s) required for the propagation of feature annotation.</text>
</comment>
<dbReference type="Gene3D" id="4.10.800.10">
    <property type="entry name" value="Thyroglobulin type-1"/>
    <property type="match status" value="1"/>
</dbReference>
<dbReference type="PROSITE" id="PS00484">
    <property type="entry name" value="THYROGLOBULIN_1_1"/>
    <property type="match status" value="1"/>
</dbReference>
<protein>
    <submittedName>
        <fullName evidence="6">Ladderlectin-like isoform X5</fullName>
    </submittedName>
</protein>
<gene>
    <name evidence="6" type="ORF">XNOV1_A032475</name>
</gene>
<feature type="domain" description="Thyroglobulin type-1" evidence="5">
    <location>
        <begin position="26"/>
        <end position="90"/>
    </location>
</feature>
<reference evidence="6" key="1">
    <citation type="submission" date="2023-08" db="EMBL/GenBank/DDBJ databases">
        <authorList>
            <person name="Alioto T."/>
            <person name="Alioto T."/>
            <person name="Gomez Garrido J."/>
        </authorList>
    </citation>
    <scope>NUCLEOTIDE SEQUENCE</scope>
</reference>
<accession>A0AAV1EHU4</accession>
<dbReference type="InterPro" id="IPR000716">
    <property type="entry name" value="Thyroglobulin_1"/>
</dbReference>
<name>A0AAV1EHU4_XYRNO</name>
<dbReference type="PANTHER" id="PTHR22803">
    <property type="entry name" value="MANNOSE, PHOSPHOLIPASE, LECTIN RECEPTOR RELATED"/>
    <property type="match status" value="1"/>
</dbReference>
<evidence type="ECO:0000256" key="2">
    <source>
        <dbReference type="PROSITE-ProRule" id="PRU00500"/>
    </source>
</evidence>
<proteinExistence type="predicted"/>
<dbReference type="EMBL" id="CAUIWU010000006">
    <property type="protein sequence ID" value="CAJ1048268.1"/>
    <property type="molecule type" value="Genomic_DNA"/>
</dbReference>